<protein>
    <submittedName>
        <fullName evidence="1">Phage portal protein</fullName>
    </submittedName>
</protein>
<reference evidence="1 2" key="1">
    <citation type="submission" date="2019-03" db="EMBL/GenBank/DDBJ databases">
        <title>Long-read sequencing reveals hyperdense prophage content in a complex bacterial symbiont genome.</title>
        <authorList>
            <person name="Frost C.L."/>
            <person name="Siozios S."/>
            <person name="Nadal-Jimenez P."/>
            <person name="Brockhurst M.A."/>
            <person name="King K.C."/>
            <person name="Darby A.C."/>
            <person name="Hurst G.D.D."/>
        </authorList>
    </citation>
    <scope>NUCLEOTIDE SEQUENCE [LARGE SCALE GENOMIC DNA]</scope>
    <source>
        <strain evidence="1 2">FIN</strain>
    </source>
</reference>
<dbReference type="EMBL" id="CP038613">
    <property type="protein sequence ID" value="QBY44212.1"/>
    <property type="molecule type" value="Genomic_DNA"/>
</dbReference>
<dbReference type="GeneID" id="96894666"/>
<dbReference type="RefSeq" id="WP_407061978.1">
    <property type="nucleotide sequence ID" value="NZ_CP038613.1"/>
</dbReference>
<dbReference type="InterPro" id="IPR006944">
    <property type="entry name" value="Phage/GTA_portal"/>
</dbReference>
<dbReference type="Proteomes" id="UP000295134">
    <property type="component" value="Chromosome"/>
</dbReference>
<evidence type="ECO:0000313" key="2">
    <source>
        <dbReference type="Proteomes" id="UP000295134"/>
    </source>
</evidence>
<organism evidence="1 2">
    <name type="scientific">Arsenophonus nasoniae</name>
    <name type="common">son-killer infecting Nasonia vitripennis</name>
    <dbReference type="NCBI Taxonomy" id="638"/>
    <lineage>
        <taxon>Bacteria</taxon>
        <taxon>Pseudomonadati</taxon>
        <taxon>Pseudomonadota</taxon>
        <taxon>Gammaproteobacteria</taxon>
        <taxon>Enterobacterales</taxon>
        <taxon>Morganellaceae</taxon>
        <taxon>Arsenophonus</taxon>
    </lineage>
</organism>
<proteinExistence type="predicted"/>
<accession>A0A4P7L5L8</accession>
<name>A0A4P7L5L8_9GAMM</name>
<dbReference type="Pfam" id="PF04860">
    <property type="entry name" value="Phage_portal"/>
    <property type="match status" value="1"/>
</dbReference>
<gene>
    <name evidence="1" type="ORF">ArsFIN_27890</name>
</gene>
<dbReference type="KEGG" id="ans:ArsFIN_27890"/>
<evidence type="ECO:0000313" key="1">
    <source>
        <dbReference type="EMBL" id="QBY44212.1"/>
    </source>
</evidence>
<dbReference type="AlphaFoldDB" id="A0A4P7L5L8"/>
<sequence>MFSRTFSKKSDITSQELGHLVGLSYDTYAGRRVSPRLAMQLTAVFSCVRVLAESVGMLPCALYERTTQCNQRATKERLHQLLSAKPNGYMTSQEFWELLITSLCLRAILCL</sequence>